<reference evidence="1" key="1">
    <citation type="submission" date="2021-06" db="EMBL/GenBank/DDBJ databases">
        <authorList>
            <person name="Kallberg Y."/>
            <person name="Tangrot J."/>
            <person name="Rosling A."/>
        </authorList>
    </citation>
    <scope>NUCLEOTIDE SEQUENCE</scope>
    <source>
        <strain evidence="1">AU212A</strain>
    </source>
</reference>
<sequence length="64" mass="7493">PNIPRAKICKKLHKSRKIEDYTTTQKAIEDAISVKLQELPKRPNLITEEIRNILPFELPIKKRS</sequence>
<accession>A0ACA9LSN4</accession>
<name>A0ACA9LSN4_9GLOM</name>
<dbReference type="Proteomes" id="UP000789860">
    <property type="component" value="Unassembled WGS sequence"/>
</dbReference>
<comment type="caution">
    <text evidence="1">The sequence shown here is derived from an EMBL/GenBank/DDBJ whole genome shotgun (WGS) entry which is preliminary data.</text>
</comment>
<proteinExistence type="predicted"/>
<feature type="non-terminal residue" evidence="1">
    <location>
        <position position="1"/>
    </location>
</feature>
<dbReference type="EMBL" id="CAJVPM010007773">
    <property type="protein sequence ID" value="CAG8548581.1"/>
    <property type="molecule type" value="Genomic_DNA"/>
</dbReference>
<keyword evidence="2" id="KW-1185">Reference proteome</keyword>
<protein>
    <submittedName>
        <fullName evidence="1">11596_t:CDS:1</fullName>
    </submittedName>
</protein>
<evidence type="ECO:0000313" key="2">
    <source>
        <dbReference type="Proteomes" id="UP000789860"/>
    </source>
</evidence>
<gene>
    <name evidence="1" type="ORF">SCALOS_LOCUS5094</name>
</gene>
<organism evidence="1 2">
    <name type="scientific">Scutellospora calospora</name>
    <dbReference type="NCBI Taxonomy" id="85575"/>
    <lineage>
        <taxon>Eukaryota</taxon>
        <taxon>Fungi</taxon>
        <taxon>Fungi incertae sedis</taxon>
        <taxon>Mucoromycota</taxon>
        <taxon>Glomeromycotina</taxon>
        <taxon>Glomeromycetes</taxon>
        <taxon>Diversisporales</taxon>
        <taxon>Gigasporaceae</taxon>
        <taxon>Scutellospora</taxon>
    </lineage>
</organism>
<evidence type="ECO:0000313" key="1">
    <source>
        <dbReference type="EMBL" id="CAG8548581.1"/>
    </source>
</evidence>